<name>A0A0A8ZZ63_ARUDO</name>
<proteinExistence type="predicted"/>
<accession>A0A0A8ZZ63</accession>
<reference evidence="2" key="2">
    <citation type="journal article" date="2015" name="Data Brief">
        <title>Shoot transcriptome of the giant reed, Arundo donax.</title>
        <authorList>
            <person name="Barrero R.A."/>
            <person name="Guerrero F.D."/>
            <person name="Moolhuijzen P."/>
            <person name="Goolsby J.A."/>
            <person name="Tidwell J."/>
            <person name="Bellgard S.E."/>
            <person name="Bellgard M.I."/>
        </authorList>
    </citation>
    <scope>NUCLEOTIDE SEQUENCE</scope>
    <source>
        <tissue evidence="2">Shoot tissue taken approximately 20 cm above the soil surface</tissue>
    </source>
</reference>
<evidence type="ECO:0000256" key="1">
    <source>
        <dbReference type="SAM" id="MobiDB-lite"/>
    </source>
</evidence>
<feature type="compositionally biased region" description="Low complexity" evidence="1">
    <location>
        <begin position="116"/>
        <end position="133"/>
    </location>
</feature>
<evidence type="ECO:0000313" key="2">
    <source>
        <dbReference type="EMBL" id="JAD44679.1"/>
    </source>
</evidence>
<dbReference type="AlphaFoldDB" id="A0A0A8ZZ63"/>
<protein>
    <submittedName>
        <fullName evidence="2">Uncharacterized protein</fullName>
    </submittedName>
</protein>
<reference evidence="2" key="1">
    <citation type="submission" date="2014-09" db="EMBL/GenBank/DDBJ databases">
        <authorList>
            <person name="Magalhaes I.L.F."/>
            <person name="Oliveira U."/>
            <person name="Santos F.R."/>
            <person name="Vidigal T.H.D.A."/>
            <person name="Brescovit A.D."/>
            <person name="Santos A.J."/>
        </authorList>
    </citation>
    <scope>NUCLEOTIDE SEQUENCE</scope>
    <source>
        <tissue evidence="2">Shoot tissue taken approximately 20 cm above the soil surface</tissue>
    </source>
</reference>
<dbReference type="EMBL" id="GBRH01253216">
    <property type="protein sequence ID" value="JAD44679.1"/>
    <property type="molecule type" value="Transcribed_RNA"/>
</dbReference>
<sequence>MPCCHAVKVMIHLGMQEIPAGNITKRWTRNARDIPPDNLTKCPEDMTPGMLRALRYAALYVAAMEVVSLGVSSDHSFQNAMAGLAQAKQKGLQASRVKDGIGLAEQRSPSAEQGSDVQDASAVTTDDATSAAQKLSLETKVPARKRKFLSHIQAEGPQ</sequence>
<feature type="region of interest" description="Disordered" evidence="1">
    <location>
        <begin position="98"/>
        <end position="138"/>
    </location>
</feature>
<organism evidence="2">
    <name type="scientific">Arundo donax</name>
    <name type="common">Giant reed</name>
    <name type="synonym">Donax arundinaceus</name>
    <dbReference type="NCBI Taxonomy" id="35708"/>
    <lineage>
        <taxon>Eukaryota</taxon>
        <taxon>Viridiplantae</taxon>
        <taxon>Streptophyta</taxon>
        <taxon>Embryophyta</taxon>
        <taxon>Tracheophyta</taxon>
        <taxon>Spermatophyta</taxon>
        <taxon>Magnoliopsida</taxon>
        <taxon>Liliopsida</taxon>
        <taxon>Poales</taxon>
        <taxon>Poaceae</taxon>
        <taxon>PACMAD clade</taxon>
        <taxon>Arundinoideae</taxon>
        <taxon>Arundineae</taxon>
        <taxon>Arundo</taxon>
    </lineage>
</organism>